<protein>
    <recommendedName>
        <fullName evidence="7">sn-1-specific diacylglycerol lipase ABHD11</fullName>
        <ecNumber evidence="3">3.1.1.116</ecNumber>
    </recommendedName>
    <alternativeName>
        <fullName evidence="4">Alpha/beta hydrolase domain-containing protein 11</fullName>
    </alternativeName>
</protein>
<evidence type="ECO:0000256" key="8">
    <source>
        <dbReference type="ARBA" id="ARBA00048283"/>
    </source>
</evidence>
<dbReference type="InterPro" id="IPR000639">
    <property type="entry name" value="Epox_hydrolase-like"/>
</dbReference>
<dbReference type="PRINTS" id="PR00412">
    <property type="entry name" value="EPOXHYDRLASE"/>
</dbReference>
<dbReference type="GO" id="GO:0005739">
    <property type="term" value="C:mitochondrion"/>
    <property type="evidence" value="ECO:0007669"/>
    <property type="project" value="TreeGrafter"/>
</dbReference>
<feature type="non-terminal residue" evidence="12">
    <location>
        <position position="1"/>
    </location>
</feature>
<evidence type="ECO:0000256" key="5">
    <source>
        <dbReference type="ARBA" id="ARBA00043667"/>
    </source>
</evidence>
<dbReference type="GO" id="GO:0052689">
    <property type="term" value="F:carboxylic ester hydrolase activity"/>
    <property type="evidence" value="ECO:0007669"/>
    <property type="project" value="TreeGrafter"/>
</dbReference>
<dbReference type="InterPro" id="IPR000073">
    <property type="entry name" value="AB_hydrolase_1"/>
</dbReference>
<comment type="catalytic activity">
    <reaction evidence="11">
        <text>1-octadecanoyl-2-(5Z,8Z,11Z,14Z-eicosatetraenoyl)-sn-glycerol + H2O = 2-(5Z,8Z,11Z,14Z-eicosatetraenoyl)-glycerol + octadecanoate + H(+)</text>
        <dbReference type="Rhea" id="RHEA:38507"/>
        <dbReference type="ChEBI" id="CHEBI:15377"/>
        <dbReference type="ChEBI" id="CHEBI:15378"/>
        <dbReference type="ChEBI" id="CHEBI:25629"/>
        <dbReference type="ChEBI" id="CHEBI:52392"/>
        <dbReference type="ChEBI" id="CHEBI:75728"/>
    </reaction>
</comment>
<dbReference type="SUPFAM" id="SSF53474">
    <property type="entry name" value="alpha/beta-Hydrolases"/>
    <property type="match status" value="2"/>
</dbReference>
<evidence type="ECO:0000256" key="4">
    <source>
        <dbReference type="ARBA" id="ARBA00042703"/>
    </source>
</evidence>
<name>N6U5X4_DENPD</name>
<dbReference type="Pfam" id="PF00561">
    <property type="entry name" value="Abhydrolase_1"/>
    <property type="match status" value="2"/>
</dbReference>
<evidence type="ECO:0000256" key="3">
    <source>
        <dbReference type="ARBA" id="ARBA00026104"/>
    </source>
</evidence>
<comment type="catalytic activity">
    <reaction evidence="10">
        <text>1-octadecanoyl-2-(9Z-octadecenoyl)-sn-glycerol + H2O = 2-(9Z-octadecenoyl)-glycerol + octadecanoate + H(+)</text>
        <dbReference type="Rhea" id="RHEA:77103"/>
        <dbReference type="ChEBI" id="CHEBI:15377"/>
        <dbReference type="ChEBI" id="CHEBI:15378"/>
        <dbReference type="ChEBI" id="CHEBI:25629"/>
        <dbReference type="ChEBI" id="CHEBI:73990"/>
        <dbReference type="ChEBI" id="CHEBI:75468"/>
    </reaction>
</comment>
<evidence type="ECO:0000256" key="10">
    <source>
        <dbReference type="ARBA" id="ARBA00048513"/>
    </source>
</evidence>
<comment type="catalytic activity">
    <reaction evidence="8">
        <text>1-octadecanoyl-2-(4Z,7Z,10Z,13Z,16Z,19Z-docosahexaenoyl)-sn-glycerol + H2O = 2-(4Z,7Z,10Z,13Z,16Z,19Z-docosahexaenoyl)-glycerol + octadecanoate + H(+)</text>
        <dbReference type="Rhea" id="RHEA:77107"/>
        <dbReference type="ChEBI" id="CHEBI:15377"/>
        <dbReference type="ChEBI" id="CHEBI:15378"/>
        <dbReference type="ChEBI" id="CHEBI:25629"/>
        <dbReference type="ChEBI" id="CHEBI:77129"/>
        <dbReference type="ChEBI" id="CHEBI:186738"/>
    </reaction>
</comment>
<comment type="catalytic activity">
    <reaction evidence="5">
        <text>a 1,2-diacyl-sn-glycerol + H2O = a 2-acylglycerol + a fatty acid + H(+)</text>
        <dbReference type="Rhea" id="RHEA:33275"/>
        <dbReference type="ChEBI" id="CHEBI:15377"/>
        <dbReference type="ChEBI" id="CHEBI:15378"/>
        <dbReference type="ChEBI" id="CHEBI:17389"/>
        <dbReference type="ChEBI" id="CHEBI:17815"/>
        <dbReference type="ChEBI" id="CHEBI:28868"/>
        <dbReference type="EC" id="3.1.1.116"/>
    </reaction>
</comment>
<dbReference type="PRINTS" id="PR00111">
    <property type="entry name" value="ABHYDROLASE"/>
</dbReference>
<comment type="similarity">
    <text evidence="1">Belongs to the AB hydrolase superfamily.</text>
</comment>
<proteinExistence type="inferred from homology"/>
<dbReference type="Gene3D" id="3.40.50.1820">
    <property type="entry name" value="alpha/beta hydrolase"/>
    <property type="match status" value="2"/>
</dbReference>
<organism evidence="12">
    <name type="scientific">Dendroctonus ponderosae</name>
    <name type="common">Mountain pine beetle</name>
    <dbReference type="NCBI Taxonomy" id="77166"/>
    <lineage>
        <taxon>Eukaryota</taxon>
        <taxon>Metazoa</taxon>
        <taxon>Ecdysozoa</taxon>
        <taxon>Arthropoda</taxon>
        <taxon>Hexapoda</taxon>
        <taxon>Insecta</taxon>
        <taxon>Pterygota</taxon>
        <taxon>Neoptera</taxon>
        <taxon>Endopterygota</taxon>
        <taxon>Coleoptera</taxon>
        <taxon>Polyphaga</taxon>
        <taxon>Cucujiformia</taxon>
        <taxon>Curculionidae</taxon>
        <taxon>Scolytinae</taxon>
        <taxon>Dendroctonus</taxon>
    </lineage>
</organism>
<dbReference type="EMBL" id="KB741087">
    <property type="protein sequence ID" value="ENN73977.1"/>
    <property type="molecule type" value="Genomic_DNA"/>
</dbReference>
<dbReference type="PANTHER" id="PTHR46118:SF4">
    <property type="entry name" value="PROTEIN ABHD11"/>
    <property type="match status" value="1"/>
</dbReference>
<evidence type="ECO:0000256" key="11">
    <source>
        <dbReference type="ARBA" id="ARBA00048919"/>
    </source>
</evidence>
<evidence type="ECO:0000256" key="9">
    <source>
        <dbReference type="ARBA" id="ARBA00048504"/>
    </source>
</evidence>
<dbReference type="OMA" id="PGIAMSK"/>
<dbReference type="InterPro" id="IPR029058">
    <property type="entry name" value="AB_hydrolase_fold"/>
</dbReference>
<keyword evidence="2" id="KW-0378">Hydrolase</keyword>
<dbReference type="EC" id="3.1.1.116" evidence="3"/>
<gene>
    <name evidence="12" type="ORF">YQE_09433</name>
</gene>
<dbReference type="AlphaFoldDB" id="N6U5X4"/>
<evidence type="ECO:0000313" key="12">
    <source>
        <dbReference type="EMBL" id="ENN73977.1"/>
    </source>
</evidence>
<evidence type="ECO:0000256" key="6">
    <source>
        <dbReference type="ARBA" id="ARBA00043742"/>
    </source>
</evidence>
<sequence>MIRNILSLNKEISLKFVKNVSRRNVKSFSSQKLQPVKLAFTIYENYTSKAAPFVIIHGLFGSKQNWTSLCKAYSQKIEPPRKIFAVDLRNHGDSPHSENHTYAHLAEDLRLFLEDNGLEKIFLMGHSMGGRCAMLFALTYPKLLEKLIVVDISPINVSPNFSGMSKIIDVMNRTEMPKNVVLSQARSIVEQQLAEVIPDKGVRAFILTNLMATEDKSYKWRANVPTLLKAFQEVGRFDVENTAQYTGETLFIGGEKSDYLPCDFNVVNMTLHKIFSKCGLNFLIVKCIPINVRFKTDLAQTENYKHIVDLAYASYQSTDTIFGKVKLRDVPSPLLILHGFLGSKSNFNTLCKRYHDRVKPKRLVYAVDLRNHGDSAHSKDNSYDDLVMDILKFLKTVGLEKTCVLGHDIGGRIGMLLALKNPELVEKLIISETSPITTSRSFKIFPDVLRILNNLVFPPNLPLPQARAHVVNCLSRIVKSKELMSLVLMNLIQKSDGGYSWRFNNKALLDFFDELSSFPEIHNLEYKGPVLFLGGGKSDYIQKTDFPKILKFFPNAQLKYIEGAGHWLHAEKPNEFLKITIDFLNRPSAG</sequence>
<dbReference type="OrthoDB" id="8119704at2759"/>
<comment type="catalytic activity">
    <reaction evidence="6">
        <text>a 1,3-diacyl-sn-glycerol + H2O = a 1-acyl-sn-glycerol + a fatty acid + H(+)</text>
        <dbReference type="Rhea" id="RHEA:38503"/>
        <dbReference type="ChEBI" id="CHEBI:15377"/>
        <dbReference type="ChEBI" id="CHEBI:15378"/>
        <dbReference type="ChEBI" id="CHEBI:28868"/>
        <dbReference type="ChEBI" id="CHEBI:64683"/>
        <dbReference type="ChEBI" id="CHEBI:77272"/>
    </reaction>
</comment>
<evidence type="ECO:0000256" key="7">
    <source>
        <dbReference type="ARBA" id="ARBA00044064"/>
    </source>
</evidence>
<dbReference type="PANTHER" id="PTHR46118">
    <property type="entry name" value="PROTEIN ABHD11"/>
    <property type="match status" value="1"/>
</dbReference>
<reference evidence="12" key="1">
    <citation type="journal article" date="2013" name="Genome Biol.">
        <title>Draft genome of the mountain pine beetle, Dendroctonus ponderosae Hopkins, a major forest pest.</title>
        <authorList>
            <person name="Keeling C.I."/>
            <person name="Yuen M.M."/>
            <person name="Liao N.Y."/>
            <person name="Docking T.R."/>
            <person name="Chan S.K."/>
            <person name="Taylor G.A."/>
            <person name="Palmquist D.L."/>
            <person name="Jackman S.D."/>
            <person name="Nguyen A."/>
            <person name="Li M."/>
            <person name="Henderson H."/>
            <person name="Janes J.K."/>
            <person name="Zhao Y."/>
            <person name="Pandoh P."/>
            <person name="Moore R."/>
            <person name="Sperling F.A."/>
            <person name="Huber D.P."/>
            <person name="Birol I."/>
            <person name="Jones S.J."/>
            <person name="Bohlmann J."/>
        </authorList>
    </citation>
    <scope>NUCLEOTIDE SEQUENCE</scope>
</reference>
<dbReference type="HOGENOM" id="CLU_496290_0_0_1"/>
<evidence type="ECO:0000256" key="1">
    <source>
        <dbReference type="ARBA" id="ARBA00008645"/>
    </source>
</evidence>
<evidence type="ECO:0000256" key="2">
    <source>
        <dbReference type="ARBA" id="ARBA00022801"/>
    </source>
</evidence>
<accession>N6U5X4</accession>
<comment type="catalytic activity">
    <reaction evidence="9">
        <text>1,2-didecanoylglycerol + H2O = decanoylglycerol + decanoate + H(+)</text>
        <dbReference type="Rhea" id="RHEA:48596"/>
        <dbReference type="ChEBI" id="CHEBI:11152"/>
        <dbReference type="ChEBI" id="CHEBI:15377"/>
        <dbReference type="ChEBI" id="CHEBI:15378"/>
        <dbReference type="ChEBI" id="CHEBI:27689"/>
        <dbReference type="ChEBI" id="CHEBI:90605"/>
    </reaction>
</comment>